<protein>
    <submittedName>
        <fullName evidence="2">Uncharacterized protein</fullName>
    </submittedName>
</protein>
<name>A0A842J1X6_9BACT</name>
<accession>A0A842J1X6</accession>
<dbReference type="Proteomes" id="UP000552683">
    <property type="component" value="Unassembled WGS sequence"/>
</dbReference>
<comment type="caution">
    <text evidence="2">The sequence shown here is derived from an EMBL/GenBank/DDBJ whole genome shotgun (WGS) entry which is preliminary data.</text>
</comment>
<keyword evidence="3" id="KW-1185">Reference proteome</keyword>
<evidence type="ECO:0000313" key="2">
    <source>
        <dbReference type="EMBL" id="MBC2881757.1"/>
    </source>
</evidence>
<keyword evidence="1" id="KW-0472">Membrane</keyword>
<organism evidence="2 3">
    <name type="scientific">Campylobacter massiliensis</name>
    <dbReference type="NCBI Taxonomy" id="2762557"/>
    <lineage>
        <taxon>Bacteria</taxon>
        <taxon>Pseudomonadati</taxon>
        <taxon>Campylobacterota</taxon>
        <taxon>Epsilonproteobacteria</taxon>
        <taxon>Campylobacterales</taxon>
        <taxon>Campylobacteraceae</taxon>
        <taxon>Campylobacter</taxon>
    </lineage>
</organism>
<dbReference type="AlphaFoldDB" id="A0A842J1X6"/>
<keyword evidence="1" id="KW-1133">Transmembrane helix</keyword>
<keyword evidence="1" id="KW-0812">Transmembrane</keyword>
<evidence type="ECO:0000313" key="3">
    <source>
        <dbReference type="Proteomes" id="UP000552683"/>
    </source>
</evidence>
<feature type="transmembrane region" description="Helical" evidence="1">
    <location>
        <begin position="198"/>
        <end position="216"/>
    </location>
</feature>
<sequence length="224" mass="24545">MKIINYARSNLTILFRFLMLKFANLTCAFFIFLLFIFYGVATLQGSNLPREVVLVNQNILSPAVSEKIAVLGEELASKSGVFAGVAVYESLEGKTLKEAAEQLNLTPPYALLMLAKTEHKVEIFADPQTLKLFDKEKILSPYPSSGSILPILASKNGKDIFNAAVLNGYADLAEQIAASKGVSLQNAIGSQNRLTLDAFRIFIYGSIALVVCVAAFRKFRRKNG</sequence>
<reference evidence="2 3" key="1">
    <citation type="submission" date="2020-08" db="EMBL/GenBank/DDBJ databases">
        <title>Complete genome and description of Campylobacter massiliensis Marseille-Q3452 sp. nov.</title>
        <authorList>
            <person name="Antezack A."/>
        </authorList>
    </citation>
    <scope>NUCLEOTIDE SEQUENCE [LARGE SCALE GENOMIC DNA]</scope>
    <source>
        <strain evidence="2 3">Marseille-Q3452</strain>
    </source>
</reference>
<dbReference type="EMBL" id="JACLZK010000001">
    <property type="protein sequence ID" value="MBC2881757.1"/>
    <property type="molecule type" value="Genomic_DNA"/>
</dbReference>
<proteinExistence type="predicted"/>
<dbReference type="RefSeq" id="WP_185897482.1">
    <property type="nucleotide sequence ID" value="NZ_JACLZK010000001.1"/>
</dbReference>
<evidence type="ECO:0000256" key="1">
    <source>
        <dbReference type="SAM" id="Phobius"/>
    </source>
</evidence>
<gene>
    <name evidence="2" type="ORF">H7R39_00420</name>
</gene>